<organism evidence="1 2">
    <name type="scientific">Panagrolaimus sp. JU765</name>
    <dbReference type="NCBI Taxonomy" id="591449"/>
    <lineage>
        <taxon>Eukaryota</taxon>
        <taxon>Metazoa</taxon>
        <taxon>Ecdysozoa</taxon>
        <taxon>Nematoda</taxon>
        <taxon>Chromadorea</taxon>
        <taxon>Rhabditida</taxon>
        <taxon>Tylenchina</taxon>
        <taxon>Panagrolaimomorpha</taxon>
        <taxon>Panagrolaimoidea</taxon>
        <taxon>Panagrolaimidae</taxon>
        <taxon>Panagrolaimus</taxon>
    </lineage>
</organism>
<sequence length="147" mass="17026">MSSVLRSLFLIALFSVIDAESSTTSSSDLAIIESNDRLKSEENLPNLRRVLYPTYAREPYGTEIYANLDVKPSSYGMWGPMFRYNELFDRPMRSHYKFQQLQQLQQQQPTPMRERSTESALNLMPSFMDDNLHPKFIPYYGGLGKGR</sequence>
<accession>A0AC34QKG4</accession>
<protein>
    <submittedName>
        <fullName evidence="2">Uncharacterized protein</fullName>
    </submittedName>
</protein>
<reference evidence="2" key="1">
    <citation type="submission" date="2022-11" db="UniProtKB">
        <authorList>
            <consortium name="WormBaseParasite"/>
        </authorList>
    </citation>
    <scope>IDENTIFICATION</scope>
</reference>
<dbReference type="WBParaSite" id="JU765_v2.g17113.t1">
    <property type="protein sequence ID" value="JU765_v2.g17113.t1"/>
    <property type="gene ID" value="JU765_v2.g17113"/>
</dbReference>
<dbReference type="Proteomes" id="UP000887576">
    <property type="component" value="Unplaced"/>
</dbReference>
<evidence type="ECO:0000313" key="2">
    <source>
        <dbReference type="WBParaSite" id="JU765_v2.g17113.t1"/>
    </source>
</evidence>
<proteinExistence type="predicted"/>
<name>A0AC34QKG4_9BILA</name>
<evidence type="ECO:0000313" key="1">
    <source>
        <dbReference type="Proteomes" id="UP000887576"/>
    </source>
</evidence>